<protein>
    <submittedName>
        <fullName evidence="1">Uncharacterized protein</fullName>
    </submittedName>
</protein>
<evidence type="ECO:0000313" key="2">
    <source>
        <dbReference type="Proteomes" id="UP000265798"/>
    </source>
</evidence>
<name>A0A396YV39_9LEPT</name>
<gene>
    <name evidence="1" type="ORF">DLM75_22205</name>
</gene>
<accession>A0A396YV39</accession>
<comment type="caution">
    <text evidence="1">The sequence shown here is derived from an EMBL/GenBank/DDBJ whole genome shotgun (WGS) entry which is preliminary data.</text>
</comment>
<dbReference type="AlphaFoldDB" id="A0A396YV39"/>
<organism evidence="1 2">
    <name type="scientific">Leptospira stimsonii</name>
    <dbReference type="NCBI Taxonomy" id="2202203"/>
    <lineage>
        <taxon>Bacteria</taxon>
        <taxon>Pseudomonadati</taxon>
        <taxon>Spirochaetota</taxon>
        <taxon>Spirochaetia</taxon>
        <taxon>Leptospirales</taxon>
        <taxon>Leptospiraceae</taxon>
        <taxon>Leptospira</taxon>
    </lineage>
</organism>
<proteinExistence type="predicted"/>
<reference evidence="2" key="1">
    <citation type="submission" date="2018-05" db="EMBL/GenBank/DDBJ databases">
        <title>Leptospira yasudae sp. nov. and Leptospira stimsonii sp. nov., two pathogenic species of the genus Leptospira isolated from environmental sources.</title>
        <authorList>
            <person name="Casanovas-Massana A."/>
            <person name="Hamond C."/>
            <person name="Santos L.A."/>
            <person name="Hacker K.P."/>
            <person name="Balassiano I."/>
            <person name="Medeiros M.A."/>
            <person name="Reis M.G."/>
            <person name="Ko A.I."/>
            <person name="Wunder E.A."/>
        </authorList>
    </citation>
    <scope>NUCLEOTIDE SEQUENCE [LARGE SCALE GENOMIC DNA]</scope>
    <source>
        <strain evidence="2">Yale</strain>
    </source>
</reference>
<sequence length="64" mass="7581">MRISKFNIKEAPAQLEKTLKPLNDSDTFFFREEDGEILYMDRRDAIKFLEAKRKSKNHTFNDAA</sequence>
<evidence type="ECO:0000313" key="1">
    <source>
        <dbReference type="EMBL" id="RHX84730.1"/>
    </source>
</evidence>
<dbReference type="Proteomes" id="UP000265798">
    <property type="component" value="Unassembled WGS sequence"/>
</dbReference>
<dbReference type="EMBL" id="QHCT01000011">
    <property type="protein sequence ID" value="RHX84730.1"/>
    <property type="molecule type" value="Genomic_DNA"/>
</dbReference>